<feature type="domain" description="RING-type" evidence="6">
    <location>
        <begin position="227"/>
        <end position="265"/>
    </location>
</feature>
<dbReference type="InterPro" id="IPR017907">
    <property type="entry name" value="Znf_RING_CS"/>
</dbReference>
<dbReference type="InterPro" id="IPR013083">
    <property type="entry name" value="Znf_RING/FYVE/PHD"/>
</dbReference>
<keyword evidence="1" id="KW-0479">Metal-binding</keyword>
<dbReference type="EnsemblPlants" id="HORVU.MOREX.r3.3HG0310040.1">
    <property type="protein sequence ID" value="HORVU.MOREX.r3.3HG0310040.1"/>
    <property type="gene ID" value="HORVU.MOREX.r3.3HG0310040"/>
</dbReference>
<dbReference type="Gene3D" id="3.30.40.10">
    <property type="entry name" value="Zinc/RING finger domain, C3HC4 (zinc finger)"/>
    <property type="match status" value="1"/>
</dbReference>
<organism evidence="7 8">
    <name type="scientific">Hordeum vulgare subsp. vulgare</name>
    <name type="common">Domesticated barley</name>
    <dbReference type="NCBI Taxonomy" id="112509"/>
    <lineage>
        <taxon>Eukaryota</taxon>
        <taxon>Viridiplantae</taxon>
        <taxon>Streptophyta</taxon>
        <taxon>Embryophyta</taxon>
        <taxon>Tracheophyta</taxon>
        <taxon>Spermatophyta</taxon>
        <taxon>Magnoliopsida</taxon>
        <taxon>Liliopsida</taxon>
        <taxon>Poales</taxon>
        <taxon>Poaceae</taxon>
        <taxon>BOP clade</taxon>
        <taxon>Pooideae</taxon>
        <taxon>Triticodae</taxon>
        <taxon>Triticeae</taxon>
        <taxon>Hordeinae</taxon>
        <taxon>Hordeum</taxon>
    </lineage>
</organism>
<keyword evidence="8" id="KW-1185">Reference proteome</keyword>
<dbReference type="Gramene" id="HORVU.MOREX.r3.3HG0310040.1">
    <property type="protein sequence ID" value="HORVU.MOREX.r3.3HG0310040.1"/>
    <property type="gene ID" value="HORVU.MOREX.r3.3HG0310040"/>
</dbReference>
<dbReference type="GO" id="GO:0005634">
    <property type="term" value="C:nucleus"/>
    <property type="evidence" value="ECO:0000318"/>
    <property type="project" value="GO_Central"/>
</dbReference>
<dbReference type="PANTHER" id="PTHR47094">
    <property type="entry name" value="ELFLESS, ISOFORM B"/>
    <property type="match status" value="1"/>
</dbReference>
<dbReference type="PANTHER" id="PTHR47094:SF9">
    <property type="entry name" value="RING-TYPE DOMAIN-CONTAINING PROTEIN"/>
    <property type="match status" value="1"/>
</dbReference>
<evidence type="ECO:0000256" key="3">
    <source>
        <dbReference type="ARBA" id="ARBA00022833"/>
    </source>
</evidence>
<reference evidence="7" key="2">
    <citation type="submission" date="2020-10" db="EMBL/GenBank/DDBJ databases">
        <authorList>
            <person name="Scholz U."/>
            <person name="Mascher M."/>
            <person name="Fiebig A."/>
        </authorList>
    </citation>
    <scope>NUCLEOTIDE SEQUENCE [LARGE SCALE GENOMIC DNA]</scope>
    <source>
        <strain evidence="7">cv. Morex</strain>
    </source>
</reference>
<evidence type="ECO:0000256" key="5">
    <source>
        <dbReference type="SAM" id="MobiDB-lite"/>
    </source>
</evidence>
<protein>
    <recommendedName>
        <fullName evidence="6">RING-type domain-containing protein</fullName>
    </recommendedName>
</protein>
<feature type="region of interest" description="Disordered" evidence="5">
    <location>
        <begin position="111"/>
        <end position="135"/>
    </location>
</feature>
<dbReference type="SUPFAM" id="SSF57850">
    <property type="entry name" value="RING/U-box"/>
    <property type="match status" value="1"/>
</dbReference>
<dbReference type="SMART" id="SM00184">
    <property type="entry name" value="RING"/>
    <property type="match status" value="1"/>
</dbReference>
<dbReference type="InterPro" id="IPR001841">
    <property type="entry name" value="Znf_RING"/>
</dbReference>
<evidence type="ECO:0000256" key="4">
    <source>
        <dbReference type="PROSITE-ProRule" id="PRU00175"/>
    </source>
</evidence>
<dbReference type="Proteomes" id="UP000011116">
    <property type="component" value="Chromosome 3H"/>
</dbReference>
<reference evidence="8" key="1">
    <citation type="journal article" date="2012" name="Nature">
        <title>A physical, genetic and functional sequence assembly of the barley genome.</title>
        <authorList>
            <consortium name="The International Barley Genome Sequencing Consortium"/>
            <person name="Mayer K.F."/>
            <person name="Waugh R."/>
            <person name="Brown J.W."/>
            <person name="Schulman A."/>
            <person name="Langridge P."/>
            <person name="Platzer M."/>
            <person name="Fincher G.B."/>
            <person name="Muehlbauer G.J."/>
            <person name="Sato K."/>
            <person name="Close T.J."/>
            <person name="Wise R.P."/>
            <person name="Stein N."/>
        </authorList>
    </citation>
    <scope>NUCLEOTIDE SEQUENCE [LARGE SCALE GENOMIC DNA]</scope>
    <source>
        <strain evidence="8">cv. Morex</strain>
    </source>
</reference>
<proteinExistence type="predicted"/>
<feature type="compositionally biased region" description="Low complexity" evidence="5">
    <location>
        <begin position="112"/>
        <end position="129"/>
    </location>
</feature>
<reference evidence="7" key="3">
    <citation type="submission" date="2022-01" db="UniProtKB">
        <authorList>
            <consortium name="EnsemblPlants"/>
        </authorList>
    </citation>
    <scope>IDENTIFICATION</scope>
    <source>
        <strain evidence="7">subsp. vulgare</strain>
    </source>
</reference>
<dbReference type="GO" id="GO:0006511">
    <property type="term" value="P:ubiquitin-dependent protein catabolic process"/>
    <property type="evidence" value="ECO:0000318"/>
    <property type="project" value="GO_Central"/>
</dbReference>
<evidence type="ECO:0000256" key="2">
    <source>
        <dbReference type="ARBA" id="ARBA00022771"/>
    </source>
</evidence>
<dbReference type="PROSITE" id="PS50089">
    <property type="entry name" value="ZF_RING_2"/>
    <property type="match status" value="1"/>
</dbReference>
<dbReference type="PROSITE" id="PS00518">
    <property type="entry name" value="ZF_RING_1"/>
    <property type="match status" value="1"/>
</dbReference>
<dbReference type="Pfam" id="PF13923">
    <property type="entry name" value="zf-C3HC4_2"/>
    <property type="match status" value="1"/>
</dbReference>
<evidence type="ECO:0000313" key="8">
    <source>
        <dbReference type="Proteomes" id="UP000011116"/>
    </source>
</evidence>
<evidence type="ECO:0000256" key="1">
    <source>
        <dbReference type="ARBA" id="ARBA00022723"/>
    </source>
</evidence>
<dbReference type="SMR" id="A0A8I6XTP7"/>
<dbReference type="GO" id="GO:0008270">
    <property type="term" value="F:zinc ion binding"/>
    <property type="evidence" value="ECO:0007669"/>
    <property type="project" value="UniProtKB-KW"/>
</dbReference>
<evidence type="ECO:0000259" key="6">
    <source>
        <dbReference type="PROSITE" id="PS50089"/>
    </source>
</evidence>
<dbReference type="GO" id="GO:0061630">
    <property type="term" value="F:ubiquitin protein ligase activity"/>
    <property type="evidence" value="ECO:0007669"/>
    <property type="project" value="InterPro"/>
</dbReference>
<name>A0A8I6XTP7_HORVV</name>
<keyword evidence="3" id="KW-0862">Zinc</keyword>
<keyword evidence="2 4" id="KW-0863">Zinc-finger</keyword>
<dbReference type="GO" id="GO:0032183">
    <property type="term" value="F:SUMO binding"/>
    <property type="evidence" value="ECO:0000318"/>
    <property type="project" value="GO_Central"/>
</dbReference>
<dbReference type="AlphaFoldDB" id="A0A8I6XTP7"/>
<sequence>MNVWQTDLNGQVAGDAGRMPPWQPQTQDAVGLAPGYDFQFVLMRDIIRRKITEYILTKPMSADWWRRLPELVIRLEEILFRKHRNKTEYFNMAKGSIQPYLHFALRALNAHQNQKQQQRQQSSVQTASSPGCITQGASGTSGMSYVTYNMDLSSSAGLVPQNATMGTSLPGGAPDNHVNTMLTLGINPTQHDCSTESNNNNDKLAKVAEAHAAPLIKDLPREPKFSCPVCMNELVDASSTICGHIFCQKCIEASIKAQKKCPTCRRKLTMRSFHRVYLPMMD</sequence>
<evidence type="ECO:0000313" key="7">
    <source>
        <dbReference type="EnsemblPlants" id="HORVU.MOREX.r3.3HG0310040.1"/>
    </source>
</evidence>
<dbReference type="InterPro" id="IPR049627">
    <property type="entry name" value="SLX8"/>
</dbReference>
<accession>A0A8I6XTP7</accession>